<dbReference type="SUPFAM" id="SSF56784">
    <property type="entry name" value="HAD-like"/>
    <property type="match status" value="1"/>
</dbReference>
<name>A0A9D4TSP8_CHLVU</name>
<evidence type="ECO:0000256" key="6">
    <source>
        <dbReference type="ARBA" id="ARBA00022801"/>
    </source>
</evidence>
<dbReference type="PANTHER" id="PTHR46986">
    <property type="entry name" value="ENDORIBONUCLEASE YBEY, CHLOROPLASTIC"/>
    <property type="match status" value="1"/>
</dbReference>
<comment type="caution">
    <text evidence="9">The sequence shown here is derived from an EMBL/GenBank/DDBJ whole genome shotgun (WGS) entry which is preliminary data.</text>
</comment>
<dbReference type="InterPro" id="IPR002036">
    <property type="entry name" value="YbeY"/>
</dbReference>
<keyword evidence="5" id="KW-0255">Endonuclease</keyword>
<reference evidence="9" key="1">
    <citation type="journal article" date="2019" name="Plant J.">
        <title>Chlorella vulgaris genome assembly and annotation reveals the molecular basis for metabolic acclimation to high light conditions.</title>
        <authorList>
            <person name="Cecchin M."/>
            <person name="Marcolungo L."/>
            <person name="Rossato M."/>
            <person name="Girolomoni L."/>
            <person name="Cosentino E."/>
            <person name="Cuine S."/>
            <person name="Li-Beisson Y."/>
            <person name="Delledonne M."/>
            <person name="Ballottari M."/>
        </authorList>
    </citation>
    <scope>NUCLEOTIDE SEQUENCE</scope>
    <source>
        <strain evidence="9">211/11P</strain>
    </source>
</reference>
<dbReference type="GO" id="GO:0006364">
    <property type="term" value="P:rRNA processing"/>
    <property type="evidence" value="ECO:0007669"/>
    <property type="project" value="InterPro"/>
</dbReference>
<evidence type="ECO:0000256" key="4">
    <source>
        <dbReference type="ARBA" id="ARBA00022723"/>
    </source>
</evidence>
<evidence type="ECO:0000256" key="5">
    <source>
        <dbReference type="ARBA" id="ARBA00022759"/>
    </source>
</evidence>
<dbReference type="GO" id="GO:0004222">
    <property type="term" value="F:metalloendopeptidase activity"/>
    <property type="evidence" value="ECO:0007669"/>
    <property type="project" value="InterPro"/>
</dbReference>
<dbReference type="SFLD" id="SFLDS00003">
    <property type="entry name" value="Haloacid_Dehalogenase"/>
    <property type="match status" value="1"/>
</dbReference>
<dbReference type="GO" id="GO:0046872">
    <property type="term" value="F:metal ion binding"/>
    <property type="evidence" value="ECO:0007669"/>
    <property type="project" value="UniProtKB-KW"/>
</dbReference>
<keyword evidence="3" id="KW-0540">Nuclease</keyword>
<proteinExistence type="inferred from homology"/>
<evidence type="ECO:0000256" key="1">
    <source>
        <dbReference type="ARBA" id="ARBA00001947"/>
    </source>
</evidence>
<evidence type="ECO:0000256" key="7">
    <source>
        <dbReference type="ARBA" id="ARBA00022833"/>
    </source>
</evidence>
<dbReference type="InterPro" id="IPR020549">
    <property type="entry name" value="YbeY_CS"/>
</dbReference>
<dbReference type="AlphaFoldDB" id="A0A9D4TSP8"/>
<dbReference type="HAMAP" id="MF_00009">
    <property type="entry name" value="Endoribonucl_YbeY"/>
    <property type="match status" value="1"/>
</dbReference>
<feature type="compositionally biased region" description="Polar residues" evidence="8">
    <location>
        <begin position="236"/>
        <end position="245"/>
    </location>
</feature>
<comment type="cofactor">
    <cofactor evidence="1">
        <name>Zn(2+)</name>
        <dbReference type="ChEBI" id="CHEBI:29105"/>
    </cofactor>
</comment>
<dbReference type="SFLD" id="SFLDG01140">
    <property type="entry name" value="C2.B:_Phosphomannomutase_and_P"/>
    <property type="match status" value="1"/>
</dbReference>
<sequence>MPHRQQLHTSGWRARALTVDDIEADVGVLVEGEPAGLGEPELARVRERLYHDSIAVVKQAALYLISEEEEEREQPPAPLELSLVLCDDAHIQSLNKEWRGVDAPTDVLSFELEDDDEEDEDEGLVSPEMPINVLGDVVISLDTAARQASERRYTLLDESRVLLVHGVLHLLGYEHEEGEEEAAEMAAAEQHIMKALGWKGQGLIAAVGGCNELHGDGDSSSSGDRGSLLHVPDEPASTSAGSSSEMEPAVLAAEADRRIQKWRTRAEAQILALDMDGTLLDSRSRVLPSSVSAIKAALARGVTVFLATGKARPAAIRAMEAVGLAGEGLVVSTKGLGCFLQGLTAYGRGGKLVAGGELPAGVVRAAFEFSAAHNVPVCGFLGETCVTHRMHPELQELHHRYYEPLAAVASIEEVLAGPPLRKLLFMTDPEQVEAHLKPHWQAALTGTGAETMQAVPDMLEVVPSGWDKWRSIVLLLEHLGTPASNLVAIGDGSNDLGMVSGAGMGVAMGNAVPSVKKAAQLVVADNDSDGVADAIERLFL</sequence>
<dbReference type="OrthoDB" id="27226at2759"/>
<protein>
    <recommendedName>
        <fullName evidence="11">Haloacid dehalogenase-like hydrolase family protein</fullName>
    </recommendedName>
</protein>
<dbReference type="SUPFAM" id="SSF55486">
    <property type="entry name" value="Metalloproteases ('zincins'), catalytic domain"/>
    <property type="match status" value="1"/>
</dbReference>
<keyword evidence="6" id="KW-0378">Hydrolase</keyword>
<dbReference type="GO" id="GO:0004519">
    <property type="term" value="F:endonuclease activity"/>
    <property type="evidence" value="ECO:0007669"/>
    <property type="project" value="UniProtKB-KW"/>
</dbReference>
<dbReference type="Gene3D" id="3.40.50.1000">
    <property type="entry name" value="HAD superfamily/HAD-like"/>
    <property type="match status" value="1"/>
</dbReference>
<accession>A0A9D4TSP8</accession>
<dbReference type="Gene3D" id="3.40.390.30">
    <property type="entry name" value="Metalloproteases ('zincins'), catalytic domain"/>
    <property type="match status" value="1"/>
</dbReference>
<dbReference type="PANTHER" id="PTHR46986:SF1">
    <property type="entry name" value="ENDORIBONUCLEASE YBEY, CHLOROPLASTIC"/>
    <property type="match status" value="1"/>
</dbReference>
<evidence type="ECO:0000256" key="2">
    <source>
        <dbReference type="ARBA" id="ARBA00010875"/>
    </source>
</evidence>
<dbReference type="Pfam" id="PF08282">
    <property type="entry name" value="Hydrolase_3"/>
    <property type="match status" value="1"/>
</dbReference>
<gene>
    <name evidence="9" type="ORF">D9Q98_003480</name>
</gene>
<reference evidence="9" key="2">
    <citation type="submission" date="2020-11" db="EMBL/GenBank/DDBJ databases">
        <authorList>
            <person name="Cecchin M."/>
            <person name="Marcolungo L."/>
            <person name="Rossato M."/>
            <person name="Girolomoni L."/>
            <person name="Cosentino E."/>
            <person name="Cuine S."/>
            <person name="Li-Beisson Y."/>
            <person name="Delledonne M."/>
            <person name="Ballottari M."/>
        </authorList>
    </citation>
    <scope>NUCLEOTIDE SEQUENCE</scope>
    <source>
        <strain evidence="9">211/11P</strain>
        <tissue evidence="9">Whole cell</tissue>
    </source>
</reference>
<dbReference type="InterPro" id="IPR036412">
    <property type="entry name" value="HAD-like_sf"/>
</dbReference>
<keyword evidence="10" id="KW-1185">Reference proteome</keyword>
<organism evidence="9 10">
    <name type="scientific">Chlorella vulgaris</name>
    <name type="common">Green alga</name>
    <dbReference type="NCBI Taxonomy" id="3077"/>
    <lineage>
        <taxon>Eukaryota</taxon>
        <taxon>Viridiplantae</taxon>
        <taxon>Chlorophyta</taxon>
        <taxon>core chlorophytes</taxon>
        <taxon>Trebouxiophyceae</taxon>
        <taxon>Chlorellales</taxon>
        <taxon>Chlorellaceae</taxon>
        <taxon>Chlorella clade</taxon>
        <taxon>Chlorella</taxon>
    </lineage>
</organism>
<feature type="region of interest" description="Disordered" evidence="8">
    <location>
        <begin position="215"/>
        <end position="249"/>
    </location>
</feature>
<evidence type="ECO:0000256" key="8">
    <source>
        <dbReference type="SAM" id="MobiDB-lite"/>
    </source>
</evidence>
<dbReference type="Pfam" id="PF02130">
    <property type="entry name" value="YbeY"/>
    <property type="match status" value="1"/>
</dbReference>
<dbReference type="Gene3D" id="3.30.1240.10">
    <property type="match status" value="1"/>
</dbReference>
<comment type="similarity">
    <text evidence="2">Belongs to the endoribonuclease YbeY family.</text>
</comment>
<dbReference type="EMBL" id="SIDB01000004">
    <property type="protein sequence ID" value="KAI3433671.1"/>
    <property type="molecule type" value="Genomic_DNA"/>
</dbReference>
<dbReference type="NCBIfam" id="TIGR00043">
    <property type="entry name" value="rRNA maturation RNase YbeY"/>
    <property type="match status" value="1"/>
</dbReference>
<dbReference type="InterPro" id="IPR023091">
    <property type="entry name" value="MetalPrtase_cat_dom_sf_prd"/>
</dbReference>
<evidence type="ECO:0000313" key="9">
    <source>
        <dbReference type="EMBL" id="KAI3433671.1"/>
    </source>
</evidence>
<dbReference type="InterPro" id="IPR023214">
    <property type="entry name" value="HAD_sf"/>
</dbReference>
<dbReference type="Proteomes" id="UP001055712">
    <property type="component" value="Unassembled WGS sequence"/>
</dbReference>
<evidence type="ECO:0008006" key="11">
    <source>
        <dbReference type="Google" id="ProtNLM"/>
    </source>
</evidence>
<evidence type="ECO:0000313" key="10">
    <source>
        <dbReference type="Proteomes" id="UP001055712"/>
    </source>
</evidence>
<keyword evidence="7" id="KW-0862">Zinc</keyword>
<keyword evidence="4" id="KW-0479">Metal-binding</keyword>
<dbReference type="PROSITE" id="PS01306">
    <property type="entry name" value="UPF0054"/>
    <property type="match status" value="1"/>
</dbReference>
<evidence type="ECO:0000256" key="3">
    <source>
        <dbReference type="ARBA" id="ARBA00022722"/>
    </source>
</evidence>